<dbReference type="Proteomes" id="UP000002668">
    <property type="component" value="Genome"/>
</dbReference>
<dbReference type="HOGENOM" id="CLU_2794391_0_0_1"/>
<reference evidence="2" key="1">
    <citation type="journal article" date="2011" name="Nat. Commun.">
        <title>Effector diversification within compartments of the Leptosphaeria maculans genome affected by Repeat-Induced Point mutations.</title>
        <authorList>
            <person name="Rouxel T."/>
            <person name="Grandaubert J."/>
            <person name="Hane J.K."/>
            <person name="Hoede C."/>
            <person name="van de Wouw A.P."/>
            <person name="Couloux A."/>
            <person name="Dominguez V."/>
            <person name="Anthouard V."/>
            <person name="Bally P."/>
            <person name="Bourras S."/>
            <person name="Cozijnsen A.J."/>
            <person name="Ciuffetti L.M."/>
            <person name="Degrave A."/>
            <person name="Dilmaghani A."/>
            <person name="Duret L."/>
            <person name="Fudal I."/>
            <person name="Goodwin S.B."/>
            <person name="Gout L."/>
            <person name="Glaser N."/>
            <person name="Linglin J."/>
            <person name="Kema G.H.J."/>
            <person name="Lapalu N."/>
            <person name="Lawrence C.B."/>
            <person name="May K."/>
            <person name="Meyer M."/>
            <person name="Ollivier B."/>
            <person name="Poulain J."/>
            <person name="Schoch C.L."/>
            <person name="Simon A."/>
            <person name="Spatafora J.W."/>
            <person name="Stachowiak A."/>
            <person name="Turgeon B.G."/>
            <person name="Tyler B.M."/>
            <person name="Vincent D."/>
            <person name="Weissenbach J."/>
            <person name="Amselem J."/>
            <person name="Quesneville H."/>
            <person name="Oliver R.P."/>
            <person name="Wincker P."/>
            <person name="Balesdent M.-H."/>
            <person name="Howlett B.J."/>
        </authorList>
    </citation>
    <scope>NUCLEOTIDE SEQUENCE [LARGE SCALE GENOMIC DNA]</scope>
    <source>
        <strain evidence="2">JN3 / isolate v23.1.3 / race Av1-4-5-6-7-8</strain>
    </source>
</reference>
<sequence length="68" mass="7568">MIHFYFFPFHRTGTVIARVASGALHAHDGHGSVGVWRVQEMGRKGWKSTMNASCQRREEGGRGAWVPG</sequence>
<organism evidence="2">
    <name type="scientific">Leptosphaeria maculans (strain JN3 / isolate v23.1.3 / race Av1-4-5-6-7-8)</name>
    <name type="common">Blackleg fungus</name>
    <name type="synonym">Phoma lingam</name>
    <dbReference type="NCBI Taxonomy" id="985895"/>
    <lineage>
        <taxon>Eukaryota</taxon>
        <taxon>Fungi</taxon>
        <taxon>Dikarya</taxon>
        <taxon>Ascomycota</taxon>
        <taxon>Pezizomycotina</taxon>
        <taxon>Dothideomycetes</taxon>
        <taxon>Pleosporomycetidae</taxon>
        <taxon>Pleosporales</taxon>
        <taxon>Pleosporineae</taxon>
        <taxon>Leptosphaeriaceae</taxon>
        <taxon>Plenodomus</taxon>
        <taxon>Plenodomus lingam/Leptosphaeria maculans species complex</taxon>
    </lineage>
</organism>
<keyword evidence="2" id="KW-1185">Reference proteome</keyword>
<accession>E4ZI24</accession>
<dbReference type="InParanoid" id="E4ZI24"/>
<evidence type="ECO:0000313" key="1">
    <source>
        <dbReference type="EMBL" id="CBX91167.1"/>
    </source>
</evidence>
<protein>
    <submittedName>
        <fullName evidence="1">Predicted protein</fullName>
    </submittedName>
</protein>
<name>E4ZI24_LEPMJ</name>
<dbReference type="AlphaFoldDB" id="E4ZI24"/>
<dbReference type="VEuPathDB" id="FungiDB:LEMA_P062010.1"/>
<dbReference type="EMBL" id="FP929065">
    <property type="protein sequence ID" value="CBX91167.1"/>
    <property type="molecule type" value="Genomic_DNA"/>
</dbReference>
<evidence type="ECO:0000313" key="2">
    <source>
        <dbReference type="Proteomes" id="UP000002668"/>
    </source>
</evidence>
<gene>
    <name evidence="1" type="ORF">LEMA_P062010.1</name>
</gene>
<proteinExistence type="predicted"/>